<evidence type="ECO:0000313" key="1">
    <source>
        <dbReference type="EMBL" id="SMF23376.1"/>
    </source>
</evidence>
<dbReference type="STRING" id="560819.SAMN05428998_1081"/>
<dbReference type="AlphaFoldDB" id="A0A1Y6BQV5"/>
<reference evidence="1 4" key="1">
    <citation type="submission" date="2017-04" db="EMBL/GenBank/DDBJ databases">
        <authorList>
            <person name="Afonso C.L."/>
            <person name="Miller P.J."/>
            <person name="Scott M.A."/>
            <person name="Spackman E."/>
            <person name="Goraichik I."/>
            <person name="Dimitrov K.M."/>
            <person name="Suarez D.L."/>
            <person name="Swayne D.E."/>
        </authorList>
    </citation>
    <scope>NUCLEOTIDE SEQUENCE [LARGE SCALE GENOMIC DNA]</scope>
    <source>
        <strain evidence="1 4">USBA 355</strain>
    </source>
</reference>
<dbReference type="Proteomes" id="UP000192917">
    <property type="component" value="Unassembled WGS sequence"/>
</dbReference>
<dbReference type="EMBL" id="FWZX01000008">
    <property type="protein sequence ID" value="SMF23376.1"/>
    <property type="molecule type" value="Genomic_DNA"/>
</dbReference>
<name>A0A1Y6BQV5_9PROT</name>
<protein>
    <submittedName>
        <fullName evidence="1">Uncharacterized protein</fullName>
    </submittedName>
</protein>
<evidence type="ECO:0000313" key="4">
    <source>
        <dbReference type="Proteomes" id="UP000192917"/>
    </source>
</evidence>
<evidence type="ECO:0000313" key="3">
    <source>
        <dbReference type="EMBL" id="SMF85443.1"/>
    </source>
</evidence>
<keyword evidence="4" id="KW-1185">Reference proteome</keyword>
<dbReference type="EMBL" id="FWZX01000064">
    <property type="protein sequence ID" value="SMF85443.1"/>
    <property type="molecule type" value="Genomic_DNA"/>
</dbReference>
<evidence type="ECO:0000313" key="2">
    <source>
        <dbReference type="EMBL" id="SMF82468.1"/>
    </source>
</evidence>
<sequence>MAAPILVLTIERVAELLGEDLDWLWDVAGEMEPEDGCLWVHGADDQQTIAFTPDSLDRLKELVEHYKATPHQLRRYESL</sequence>
<accession>A0A1Y6BQV5</accession>
<gene>
    <name evidence="1" type="ORF">SAMN05428998_1081</name>
    <name evidence="2" type="ORF">SAMN05428998_14638</name>
    <name evidence="3" type="ORF">SAMN05428998_1643</name>
</gene>
<organism evidence="1 4">
    <name type="scientific">Tistlia consotensis USBA 355</name>
    <dbReference type="NCBI Taxonomy" id="560819"/>
    <lineage>
        <taxon>Bacteria</taxon>
        <taxon>Pseudomonadati</taxon>
        <taxon>Pseudomonadota</taxon>
        <taxon>Alphaproteobacteria</taxon>
        <taxon>Rhodospirillales</taxon>
        <taxon>Rhodovibrionaceae</taxon>
        <taxon>Tistlia</taxon>
    </lineage>
</organism>
<dbReference type="EMBL" id="FWZX01000046">
    <property type="protein sequence ID" value="SMF82468.1"/>
    <property type="molecule type" value="Genomic_DNA"/>
</dbReference>
<proteinExistence type="predicted"/>